<dbReference type="EMBL" id="BPLQ01005633">
    <property type="protein sequence ID" value="GIY16120.1"/>
    <property type="molecule type" value="Genomic_DNA"/>
</dbReference>
<name>A0AAV4R3R8_9ARAC</name>
<protein>
    <submittedName>
        <fullName evidence="1">Uncharacterized protein</fullName>
    </submittedName>
</protein>
<dbReference type="AlphaFoldDB" id="A0AAV4R3R8"/>
<evidence type="ECO:0000313" key="1">
    <source>
        <dbReference type="EMBL" id="GIY16120.1"/>
    </source>
</evidence>
<sequence>MIIKLHHEQIFLEFFDSKSDGLLRMLKYYRTEVRYSSENQFKMGFMSCISMPPYLPAVLWTACPEWPTLSGEYGYRYSSRHPVKIQF</sequence>
<comment type="caution">
    <text evidence="1">The sequence shown here is derived from an EMBL/GenBank/DDBJ whole genome shotgun (WGS) entry which is preliminary data.</text>
</comment>
<reference evidence="1 2" key="1">
    <citation type="submission" date="2021-06" db="EMBL/GenBank/DDBJ databases">
        <title>Caerostris darwini draft genome.</title>
        <authorList>
            <person name="Kono N."/>
            <person name="Arakawa K."/>
        </authorList>
    </citation>
    <scope>NUCLEOTIDE SEQUENCE [LARGE SCALE GENOMIC DNA]</scope>
</reference>
<keyword evidence="2" id="KW-1185">Reference proteome</keyword>
<proteinExistence type="predicted"/>
<evidence type="ECO:0000313" key="2">
    <source>
        <dbReference type="Proteomes" id="UP001054837"/>
    </source>
</evidence>
<accession>A0AAV4R3R8</accession>
<organism evidence="1 2">
    <name type="scientific">Caerostris darwini</name>
    <dbReference type="NCBI Taxonomy" id="1538125"/>
    <lineage>
        <taxon>Eukaryota</taxon>
        <taxon>Metazoa</taxon>
        <taxon>Ecdysozoa</taxon>
        <taxon>Arthropoda</taxon>
        <taxon>Chelicerata</taxon>
        <taxon>Arachnida</taxon>
        <taxon>Araneae</taxon>
        <taxon>Araneomorphae</taxon>
        <taxon>Entelegynae</taxon>
        <taxon>Araneoidea</taxon>
        <taxon>Araneidae</taxon>
        <taxon>Caerostris</taxon>
    </lineage>
</organism>
<dbReference type="Proteomes" id="UP001054837">
    <property type="component" value="Unassembled WGS sequence"/>
</dbReference>
<gene>
    <name evidence="1" type="ORF">CDAR_126531</name>
</gene>